<name>A0A8J1XXV1_OWEFU</name>
<gene>
    <name evidence="10" type="ORF">OFUS_LOCUS15877</name>
</gene>
<evidence type="ECO:0000256" key="6">
    <source>
        <dbReference type="ARBA" id="ARBA00023128"/>
    </source>
</evidence>
<evidence type="ECO:0000313" key="11">
    <source>
        <dbReference type="Proteomes" id="UP000749559"/>
    </source>
</evidence>
<dbReference type="FunFam" id="3.40.50.12710:FF:000001">
    <property type="entry name" value="Protein arginine methyltransferase NDUFAF7"/>
    <property type="match status" value="1"/>
</dbReference>
<evidence type="ECO:0000256" key="1">
    <source>
        <dbReference type="ARBA" id="ARBA00004173"/>
    </source>
</evidence>
<protein>
    <recommendedName>
        <fullName evidence="9">Protein arginine methyltransferase NDUFAF7</fullName>
        <ecNumber evidence="9">2.1.1.320</ecNumber>
    </recommendedName>
</protein>
<evidence type="ECO:0000256" key="5">
    <source>
        <dbReference type="ARBA" id="ARBA00022946"/>
    </source>
</evidence>
<dbReference type="GO" id="GO:0005739">
    <property type="term" value="C:mitochondrion"/>
    <property type="evidence" value="ECO:0007669"/>
    <property type="project" value="UniProtKB-SubCell"/>
</dbReference>
<reference evidence="10" key="1">
    <citation type="submission" date="2022-03" db="EMBL/GenBank/DDBJ databases">
        <authorList>
            <person name="Martin C."/>
        </authorList>
    </citation>
    <scope>NUCLEOTIDE SEQUENCE</scope>
</reference>
<dbReference type="InterPro" id="IPR003788">
    <property type="entry name" value="NDUFAF7"/>
</dbReference>
<comment type="caution">
    <text evidence="10">The sequence shown here is derived from an EMBL/GenBank/DDBJ whole genome shotgun (WGS) entry which is preliminary data.</text>
</comment>
<dbReference type="PANTHER" id="PTHR12049">
    <property type="entry name" value="PROTEIN ARGININE METHYLTRANSFERASE NDUFAF7, MITOCHONDRIAL"/>
    <property type="match status" value="1"/>
</dbReference>
<dbReference type="InterPro" id="IPR038375">
    <property type="entry name" value="NDUFAF7_sf"/>
</dbReference>
<dbReference type="GO" id="GO:0032981">
    <property type="term" value="P:mitochondrial respiratory chain complex I assembly"/>
    <property type="evidence" value="ECO:0007669"/>
    <property type="project" value="TreeGrafter"/>
</dbReference>
<comment type="subcellular location">
    <subcellularLocation>
        <location evidence="1 9">Mitochondrion</location>
    </subcellularLocation>
</comment>
<comment type="catalytic activity">
    <reaction evidence="7 9">
        <text>L-arginyl-[protein] + 2 S-adenosyl-L-methionine = N(omega),N(omega)'-dimethyl-L-arginyl-[protein] + 2 S-adenosyl-L-homocysteine + 2 H(+)</text>
        <dbReference type="Rhea" id="RHEA:48108"/>
        <dbReference type="Rhea" id="RHEA-COMP:10532"/>
        <dbReference type="Rhea" id="RHEA-COMP:11992"/>
        <dbReference type="ChEBI" id="CHEBI:15378"/>
        <dbReference type="ChEBI" id="CHEBI:29965"/>
        <dbReference type="ChEBI" id="CHEBI:57856"/>
        <dbReference type="ChEBI" id="CHEBI:59789"/>
        <dbReference type="ChEBI" id="CHEBI:88221"/>
        <dbReference type="EC" id="2.1.1.320"/>
    </reaction>
</comment>
<evidence type="ECO:0000256" key="8">
    <source>
        <dbReference type="ARBA" id="ARBA00054758"/>
    </source>
</evidence>
<dbReference type="Gene3D" id="3.40.50.12710">
    <property type="match status" value="1"/>
</dbReference>
<dbReference type="OrthoDB" id="438553at2759"/>
<evidence type="ECO:0000256" key="2">
    <source>
        <dbReference type="ARBA" id="ARBA00005891"/>
    </source>
</evidence>
<evidence type="ECO:0000256" key="4">
    <source>
        <dbReference type="ARBA" id="ARBA00022679"/>
    </source>
</evidence>
<dbReference type="Pfam" id="PF02636">
    <property type="entry name" value="Methyltransf_28"/>
    <property type="match status" value="1"/>
</dbReference>
<keyword evidence="11" id="KW-1185">Reference proteome</keyword>
<proteinExistence type="inferred from homology"/>
<keyword evidence="6 9" id="KW-0496">Mitochondrion</keyword>
<comment type="function">
    <text evidence="8">Arginine methyltransferase involved in the assembly or stability of mitochondrial NADH:ubiquinone oxidoreductase complex (complex I). Acts by mediating symmetric dimethylation of 'Arg-118' of NDUFS2 after it assembles into the complex I, stabilizing the early intermediate complex.</text>
</comment>
<dbReference type="InterPro" id="IPR029063">
    <property type="entry name" value="SAM-dependent_MTases_sf"/>
</dbReference>
<dbReference type="AlphaFoldDB" id="A0A8J1XXV1"/>
<accession>A0A8J1XXV1</accession>
<keyword evidence="3 9" id="KW-0489">Methyltransferase</keyword>
<dbReference type="SUPFAM" id="SSF53335">
    <property type="entry name" value="S-adenosyl-L-methionine-dependent methyltransferases"/>
    <property type="match status" value="1"/>
</dbReference>
<evidence type="ECO:0000256" key="7">
    <source>
        <dbReference type="ARBA" id="ARBA00048612"/>
    </source>
</evidence>
<dbReference type="EC" id="2.1.1.320" evidence="9"/>
<organism evidence="10 11">
    <name type="scientific">Owenia fusiformis</name>
    <name type="common">Polychaete worm</name>
    <dbReference type="NCBI Taxonomy" id="6347"/>
    <lineage>
        <taxon>Eukaryota</taxon>
        <taxon>Metazoa</taxon>
        <taxon>Spiralia</taxon>
        <taxon>Lophotrochozoa</taxon>
        <taxon>Annelida</taxon>
        <taxon>Polychaeta</taxon>
        <taxon>Sedentaria</taxon>
        <taxon>Canalipalpata</taxon>
        <taxon>Sabellida</taxon>
        <taxon>Oweniida</taxon>
        <taxon>Oweniidae</taxon>
        <taxon>Owenia</taxon>
    </lineage>
</organism>
<dbReference type="EMBL" id="CAIIXF020000008">
    <property type="protein sequence ID" value="CAH1790703.1"/>
    <property type="molecule type" value="Genomic_DNA"/>
</dbReference>
<keyword evidence="4 9" id="KW-0808">Transferase</keyword>
<keyword evidence="5" id="KW-0809">Transit peptide</keyword>
<evidence type="ECO:0000256" key="3">
    <source>
        <dbReference type="ARBA" id="ARBA00022603"/>
    </source>
</evidence>
<dbReference type="GO" id="GO:0035243">
    <property type="term" value="F:protein-arginine omega-N symmetric methyltransferase activity"/>
    <property type="evidence" value="ECO:0007669"/>
    <property type="project" value="UniProtKB-EC"/>
</dbReference>
<sequence length="430" mass="48453">MSCRVILRSLKLQCYPKLKGILRTHGQVARHIQARCIHGKKSGETELLKSIVKRIKLNGPLSVADYMREVLVNPAAGYYMHRDVFGKEGDFITSPEISQIFGELLGVWCVNEWLHAGKPDPIQVVELGPGRGTLADDMLRVFSQFPEIKEKVSFHFVEVSPTLSDMQMEKLSGKKPESGARSMIDHCYKQCKSKHGPLVSWYTHLEYVPHGFSFYLAHEFFDALPIYKFKHTDKGWCEVLIDIDEEDGPHHLRFVVSRGPTLASKTMLHLKPGDTRSHVEVCPEGGILVCDIAKRLKQDGGFALIADYGHDGDKMDTFRGFRKHKLHDVLEEPGTADLTADVDFDFLARHAGDGVSIYGPISQEIFLHNMGIVSRLQTLLKNASPTQQKDLLTGYDMLANPQNMGERFKFMAIMNEQPDDYLPAGFALLQ</sequence>
<dbReference type="Proteomes" id="UP000749559">
    <property type="component" value="Unassembled WGS sequence"/>
</dbReference>
<dbReference type="PANTHER" id="PTHR12049:SF7">
    <property type="entry name" value="PROTEIN ARGININE METHYLTRANSFERASE NDUFAF7, MITOCHONDRIAL"/>
    <property type="match status" value="1"/>
</dbReference>
<comment type="similarity">
    <text evidence="2 9">Belongs to the NDUFAF7 family.</text>
</comment>
<dbReference type="GO" id="GO:0032259">
    <property type="term" value="P:methylation"/>
    <property type="evidence" value="ECO:0007669"/>
    <property type="project" value="UniProtKB-KW"/>
</dbReference>
<evidence type="ECO:0000256" key="9">
    <source>
        <dbReference type="RuleBase" id="RU364114"/>
    </source>
</evidence>
<evidence type="ECO:0000313" key="10">
    <source>
        <dbReference type="EMBL" id="CAH1790703.1"/>
    </source>
</evidence>